<dbReference type="GO" id="GO:0016829">
    <property type="term" value="F:lyase activity"/>
    <property type="evidence" value="ECO:0007669"/>
    <property type="project" value="UniProtKB-KW"/>
</dbReference>
<comment type="caution">
    <text evidence="5">The sequence shown here is derived from an EMBL/GenBank/DDBJ whole genome shotgun (WGS) entry which is preliminary data.</text>
</comment>
<dbReference type="InterPro" id="IPR008397">
    <property type="entry name" value="Alginate_lyase_dom"/>
</dbReference>
<evidence type="ECO:0000256" key="1">
    <source>
        <dbReference type="ARBA" id="ARBA00022729"/>
    </source>
</evidence>
<reference evidence="5 6" key="1">
    <citation type="submission" date="2021-01" db="EMBL/GenBank/DDBJ databases">
        <title>Whole genome shotgun sequence of Microbispora corallina NBRC 16416.</title>
        <authorList>
            <person name="Komaki H."/>
            <person name="Tamura T."/>
        </authorList>
    </citation>
    <scope>NUCLEOTIDE SEQUENCE [LARGE SCALE GENOMIC DNA]</scope>
    <source>
        <strain evidence="5 6">NBRC 16416</strain>
    </source>
</reference>
<dbReference type="Gene3D" id="1.50.10.100">
    <property type="entry name" value="Chondroitin AC/alginate lyase"/>
    <property type="match status" value="1"/>
</dbReference>
<evidence type="ECO:0000313" key="5">
    <source>
        <dbReference type="EMBL" id="GIH43793.1"/>
    </source>
</evidence>
<keyword evidence="2 5" id="KW-0456">Lyase</keyword>
<proteinExistence type="predicted"/>
<dbReference type="Pfam" id="PF05426">
    <property type="entry name" value="Alginate_lyase"/>
    <property type="match status" value="1"/>
</dbReference>
<accession>A0ABQ4G9N4</accession>
<evidence type="ECO:0000256" key="2">
    <source>
        <dbReference type="ARBA" id="ARBA00023239"/>
    </source>
</evidence>
<name>A0ABQ4G9N4_9ACTN</name>
<dbReference type="RefSeq" id="WP_204060844.1">
    <property type="nucleotide sequence ID" value="NZ_BAAAGP010000035.1"/>
</dbReference>
<dbReference type="Proteomes" id="UP000603904">
    <property type="component" value="Unassembled WGS sequence"/>
</dbReference>
<dbReference type="InterPro" id="IPR008929">
    <property type="entry name" value="Chondroitin_lyas"/>
</dbReference>
<gene>
    <name evidence="5" type="ORF">Mco01_67930</name>
</gene>
<dbReference type="SUPFAM" id="SSF48230">
    <property type="entry name" value="Chondroitin AC/alginate lyase"/>
    <property type="match status" value="1"/>
</dbReference>
<feature type="chain" id="PRO_5047361694" evidence="3">
    <location>
        <begin position="29"/>
        <end position="429"/>
    </location>
</feature>
<feature type="domain" description="Alginate lyase" evidence="4">
    <location>
        <begin position="88"/>
        <end position="373"/>
    </location>
</feature>
<feature type="signal peptide" evidence="3">
    <location>
        <begin position="1"/>
        <end position="28"/>
    </location>
</feature>
<protein>
    <submittedName>
        <fullName evidence="5">Alginate lyase</fullName>
    </submittedName>
</protein>
<evidence type="ECO:0000313" key="6">
    <source>
        <dbReference type="Proteomes" id="UP000603904"/>
    </source>
</evidence>
<keyword evidence="1 3" id="KW-0732">Signal</keyword>
<keyword evidence="6" id="KW-1185">Reference proteome</keyword>
<evidence type="ECO:0000256" key="3">
    <source>
        <dbReference type="SAM" id="SignalP"/>
    </source>
</evidence>
<dbReference type="EMBL" id="BOOC01000044">
    <property type="protein sequence ID" value="GIH43793.1"/>
    <property type="molecule type" value="Genomic_DNA"/>
</dbReference>
<organism evidence="5 6">
    <name type="scientific">Microbispora corallina</name>
    <dbReference type="NCBI Taxonomy" id="83302"/>
    <lineage>
        <taxon>Bacteria</taxon>
        <taxon>Bacillati</taxon>
        <taxon>Actinomycetota</taxon>
        <taxon>Actinomycetes</taxon>
        <taxon>Streptosporangiales</taxon>
        <taxon>Streptosporangiaceae</taxon>
        <taxon>Microbispora</taxon>
    </lineage>
</organism>
<sequence>MPLHRLIVPVAAVAAAATLALLAGSAHADSAPGSAIAAKKPVTPKTVVLDGSRLARTRDQVRHVPALRRDLDALTAQADAWLTEGPWSVTDKPQVAPSGDRHDYLSEAPYWWPSQPKTADNPWGCPYVQKDGVRNPAIDEITDHAERGEMFTAVYTLTLAWYYTGRAAYAERAALDLRTWFVDPATRMNPRLTYTQFIPCKVDGRGIGIIDFSQQFTDILDATAILDLGAPTWTRADHDAMRSWYADFLTWLRTSPNGIEEAAAANNHGSFYDMQNAALALATGQRDLARQIVEDAEVKRLDVQLAADGSQPNEISRTRSWHYSTFNLVALTRLAAVGEHAGVNLWTYRTPQGGGLATSIDYLLPVASGAAAWPHPELEFSRYAASDIVHAAADHGDRAARKAVPLLEAPPGGDLWPLRPAVEQLDPIG</sequence>
<evidence type="ECO:0000259" key="4">
    <source>
        <dbReference type="Pfam" id="PF05426"/>
    </source>
</evidence>